<keyword evidence="4" id="KW-1185">Reference proteome</keyword>
<dbReference type="PANTHER" id="PTHR38695:SF1">
    <property type="entry name" value="AMINO ACID PERMEASE_ SLC12A DOMAIN-CONTAINING PROTEIN"/>
    <property type="match status" value="1"/>
</dbReference>
<dbReference type="Pfam" id="PF17648">
    <property type="entry name" value="Luciferase"/>
    <property type="match status" value="1"/>
</dbReference>
<sequence length="345" mass="37497">MSLTITTSPPQTLSLQMEATEEKLPDPSPHQLQQSQLQPHPALPIPPSMPLRQDRFHITLDAWALLALSTVLVLAMHSISRPVLDIVVLSIPLGLLAHNDYLNFLKLGPGGTPPTPAGWARLTFYRLFTLKDPFRAPRPEEGVKPATGILTATTAAAAGGDGDGDGHVKAGGLPYRPGPRPSVAGLAPQRQLDQHGCSSASARLRASLAALATQRPADFVTATSCLEKHGLALFARKPVNVCGNGEVCHVHNTDRSMHLNLHPEDIREVLEKGWGQRHPMSWERGDGWLGGMGVMVEAPLPRTFVMIYAPRNDEDLRVIARIIEAAIWYTTAERTELELVPETSL</sequence>
<dbReference type="InterPro" id="IPR048273">
    <property type="entry name" value="Luciferase"/>
</dbReference>
<feature type="region of interest" description="Disordered" evidence="1">
    <location>
        <begin position="19"/>
        <end position="48"/>
    </location>
</feature>
<feature type="region of interest" description="Disordered" evidence="1">
    <location>
        <begin position="160"/>
        <end position="182"/>
    </location>
</feature>
<evidence type="ECO:0000313" key="4">
    <source>
        <dbReference type="Proteomes" id="UP001583172"/>
    </source>
</evidence>
<dbReference type="Proteomes" id="UP001583172">
    <property type="component" value="Unassembled WGS sequence"/>
</dbReference>
<dbReference type="EMBL" id="JAZGSY010000058">
    <property type="protein sequence ID" value="KAL1841949.1"/>
    <property type="molecule type" value="Genomic_DNA"/>
</dbReference>
<evidence type="ECO:0000313" key="3">
    <source>
        <dbReference type="EMBL" id="KAL1841949.1"/>
    </source>
</evidence>
<reference evidence="3 4" key="1">
    <citation type="journal article" date="2024" name="Commun. Biol.">
        <title>Comparative genomic analysis of thermophilic fungi reveals convergent evolutionary adaptations and gene losses.</title>
        <authorList>
            <person name="Steindorff A.S."/>
            <person name="Aguilar-Pontes M.V."/>
            <person name="Robinson A.J."/>
            <person name="Andreopoulos B."/>
            <person name="LaButti K."/>
            <person name="Kuo A."/>
            <person name="Mondo S."/>
            <person name="Riley R."/>
            <person name="Otillar R."/>
            <person name="Haridas S."/>
            <person name="Lipzen A."/>
            <person name="Grimwood J."/>
            <person name="Schmutz J."/>
            <person name="Clum A."/>
            <person name="Reid I.D."/>
            <person name="Moisan M.C."/>
            <person name="Butler G."/>
            <person name="Nguyen T.T.M."/>
            <person name="Dewar K."/>
            <person name="Conant G."/>
            <person name="Drula E."/>
            <person name="Henrissat B."/>
            <person name="Hansel C."/>
            <person name="Singer S."/>
            <person name="Hutchinson M.I."/>
            <person name="de Vries R.P."/>
            <person name="Natvig D.O."/>
            <person name="Powell A.J."/>
            <person name="Tsang A."/>
            <person name="Grigoriev I.V."/>
        </authorList>
    </citation>
    <scope>NUCLEOTIDE SEQUENCE [LARGE SCALE GENOMIC DNA]</scope>
    <source>
        <strain evidence="3 4">CBS 620.91</strain>
    </source>
</reference>
<gene>
    <name evidence="3" type="ORF">VTJ49DRAFT_6272</name>
</gene>
<evidence type="ECO:0000259" key="2">
    <source>
        <dbReference type="Pfam" id="PF17648"/>
    </source>
</evidence>
<dbReference type="InterPro" id="IPR040841">
    <property type="entry name" value="Luciferase_dom"/>
</dbReference>
<feature type="domain" description="Luciferase" evidence="2">
    <location>
        <begin position="245"/>
        <end position="326"/>
    </location>
</feature>
<name>A0ABR3VJ83_HUMIN</name>
<proteinExistence type="predicted"/>
<protein>
    <recommendedName>
        <fullName evidence="2">Luciferase domain-containing protein</fullName>
    </recommendedName>
</protein>
<comment type="caution">
    <text evidence="3">The sequence shown here is derived from an EMBL/GenBank/DDBJ whole genome shotgun (WGS) entry which is preliminary data.</text>
</comment>
<accession>A0ABR3VJ83</accession>
<dbReference type="PANTHER" id="PTHR38695">
    <property type="entry name" value="AMINO ACID PERMEASE_ SLC12A DOMAIN-CONTAINING PROTEIN"/>
    <property type="match status" value="1"/>
</dbReference>
<evidence type="ECO:0000256" key="1">
    <source>
        <dbReference type="SAM" id="MobiDB-lite"/>
    </source>
</evidence>
<feature type="compositionally biased region" description="Low complexity" evidence="1">
    <location>
        <begin position="29"/>
        <end position="40"/>
    </location>
</feature>
<organism evidence="3 4">
    <name type="scientific">Humicola insolens</name>
    <name type="common">Soft-rot fungus</name>
    <dbReference type="NCBI Taxonomy" id="85995"/>
    <lineage>
        <taxon>Eukaryota</taxon>
        <taxon>Fungi</taxon>
        <taxon>Dikarya</taxon>
        <taxon>Ascomycota</taxon>
        <taxon>Pezizomycotina</taxon>
        <taxon>Sordariomycetes</taxon>
        <taxon>Sordariomycetidae</taxon>
        <taxon>Sordariales</taxon>
        <taxon>Chaetomiaceae</taxon>
        <taxon>Mycothermus</taxon>
    </lineage>
</organism>